<dbReference type="InParanoid" id="F0XZ21"/>
<dbReference type="InterPro" id="IPR006342">
    <property type="entry name" value="FkbM_mtfrase"/>
</dbReference>
<dbReference type="InterPro" id="IPR052956">
    <property type="entry name" value="Mesenchyme-surface_protein"/>
</dbReference>
<dbReference type="PANTHER" id="PTHR46928">
    <property type="entry name" value="MESENCHYME-SPECIFIC CELL SURFACE GLYCOPROTEIN"/>
    <property type="match status" value="1"/>
</dbReference>
<dbReference type="EMBL" id="GL833121">
    <property type="protein sequence ID" value="EGB11865.1"/>
    <property type="molecule type" value="Genomic_DNA"/>
</dbReference>
<dbReference type="SUPFAM" id="SSF53335">
    <property type="entry name" value="S-adenosyl-L-methionine-dependent methyltransferases"/>
    <property type="match status" value="1"/>
</dbReference>
<evidence type="ECO:0000313" key="4">
    <source>
        <dbReference type="Proteomes" id="UP000002729"/>
    </source>
</evidence>
<dbReference type="eggNOG" id="KOG0548">
    <property type="taxonomic scope" value="Eukaryota"/>
</dbReference>
<dbReference type="RefSeq" id="XP_009032984.1">
    <property type="nucleotide sequence ID" value="XM_009034736.1"/>
</dbReference>
<dbReference type="InterPro" id="IPR029063">
    <property type="entry name" value="SAM-dependent_MTases_sf"/>
</dbReference>
<dbReference type="SUPFAM" id="SSF75011">
    <property type="entry name" value="3-carboxy-cis,cis-mucoante lactonizing enzyme"/>
    <property type="match status" value="1"/>
</dbReference>
<dbReference type="Gene3D" id="3.40.50.150">
    <property type="entry name" value="Vaccinia Virus protein VP39"/>
    <property type="match status" value="1"/>
</dbReference>
<proteinExistence type="predicted"/>
<evidence type="ECO:0000256" key="1">
    <source>
        <dbReference type="SAM" id="MobiDB-lite"/>
    </source>
</evidence>
<dbReference type="InterPro" id="IPR019734">
    <property type="entry name" value="TPR_rpt"/>
</dbReference>
<dbReference type="GeneID" id="20227862"/>
<organism evidence="4">
    <name type="scientific">Aureococcus anophagefferens</name>
    <name type="common">Harmful bloom alga</name>
    <dbReference type="NCBI Taxonomy" id="44056"/>
    <lineage>
        <taxon>Eukaryota</taxon>
        <taxon>Sar</taxon>
        <taxon>Stramenopiles</taxon>
        <taxon>Ochrophyta</taxon>
        <taxon>Pelagophyceae</taxon>
        <taxon>Pelagomonadales</taxon>
        <taxon>Pelagomonadaceae</taxon>
        <taxon>Aureococcus</taxon>
    </lineage>
</organism>
<keyword evidence="4" id="KW-1185">Reference proteome</keyword>
<dbReference type="SUPFAM" id="SSF48452">
    <property type="entry name" value="TPR-like"/>
    <property type="match status" value="2"/>
</dbReference>
<sequence length="3089" mass="322138">MYGAAIAADPNNHALYSNRARCRLQLCGACAPAADVAAGLADGERCVALAPGFARGYRRLGAFQRLAAVAALRGARSAADFDAADADRDDDADGGVDVAYVRAARRSPATAAAVERHRRALERTCRAGSRRAGVLHGRLLALDRGCAELRDWLQELRDADGFAVDASLAPDDAALADDAAKAAHKARGAELFAAAKWAKAAAAFTRALAADATDGVLYSNRSACHAKLDAFAAALRDADACVALKPTWAKAASRRGAALFGLGRYEAAAAACRAGLAATDGATPATAAALEELLEKCAVETREPPAVRRHMHRLRREQRDRKKLNLGGSGGGLWVADERGGMRKADLGSLCATSGVGTLGGLDAATATRAKNMYSNKLILVALAATVTVSESACTNDKKWMINNKRSKNCDWVAKKPSSRCQKKGKNGKGNKVEANVACQESCGTCDTCAPDSWSKQCVTAGMCANEFDLHEPAPTFFERVATFPVCSQIDGACDDETETSAEIVDVHVKACVASWSSAIDGAACAAGVDACPAAPCDGDALGSWCCADADCSGDWFYCNPKAGGQLTAVYTDSPRGVIGWVDLNDPRDPKPLGTFATPGEPTSVAVVGDAAVVAVSTGEDYVATSGALLGVPIRATRGSADDAVAGVVSLPLGGQPDAVAAGAFAGDTAYIAVAIENERDEDLGDGNPPQFPAGHVEIFTAKTANSELGVRLSKHADVAMTGLAGCDFPEDPEPEFVSVSPGNKAVVTMQENNCVAVVDLPTGAVDFSASAGARDLTDVDVAEEGVIDQTASLAAVTAEPDGVVWIKGGAYFATANEGDMAGGSRSWSVFDGATGALVYDSGNFLEHLAASLGHYPEHRSENKGVEPENIAYGEFPDGAGGTRDFVFVNLERSSLVVVYDVTAFPTITYVQTLPAAMGPEGTVAVPAAGIVVTASEEDARDDKFRGALNVYELGTGGAPSFPTLVSQLPADGSAPIPFAALSSLTAEAGDLVLAVEDSAYGKSRVFEIDVGVAPAVVVGGARILDSKDVLRSWSHFTNFTTTVDGAVADGEFDAADLAALVNDDKTVNIDPEGVAVGILGGAVKYVVAHEGYGTVGDAGRPVRSLNFLFVLGLSGPDYVIDEVIALPDAQNARQLRFGFEGVAVLDNKIVVAFQRAWGADEFPQMGVYDYAVGGDAGWSFVFYPVDEPSSQYGGWVGVGDIEAAPVQTGGAVGDIYVLDRDNQGGMDAAVKRVYKANVFHYDADRVLYKHLVADLLVPIAATAGYVPEKVEGIAVLADGRRFFNSDNDGVDDHSGDRLARAPIMNAGIVLIIAASTLARAAGAQPVSCADPEDGSVASRFVRNTCTANAFDMAVHTIPDLVSSDMAKQGCWERHIVTRIVSYLNTRDRGLFLDVGANVGAFTATVAANDNDVIAVEPFRLNVPLIRRTMCGPARLDDRVSLYKMGLADSFPGPKMCIWSTNDEINRGNARMTPYFEGRRDFGQDKQKACMEVVYTDTLDHLLFDTHGLARRVDVMKIDIEGFETRALRGAARLLASDFKPCQIYFEYQHDATVESGVDRHELFERLTRAGYKLNDFMKNEEVGSFTPEQWDGMRGGDLRAVLDDASCGWSSRGPPPPPPPPRVVGREPPPGCGPEAAAECSICSAGSPGDGGVSLVDGVCQEFCSANGYCGVTENYESGGTDCTKCAPRVGREPPPPPARVRERAPPPPQPALVVVRERTKRIEALKAELAALKTSDAREPRRGARDGFDRVPAFDVDGDGDVDVKDRTLEVMGVVLVLGLATQRWWSVVALLAVAGSDDAPVACGCGLDGDWPEAPSKAPPDWLRVPRQSSAWAVTMVLALPACRGAPARSLREASACGPRDACVFDALKRSGDRCAYAAKRLLARSSQPPPRDRDPAAYAAVVAAPAGGAAAAALAGASMDARRQKLYRKRLDAGGAATGCATRVLNGHRCDRHVDVGDADAAGAVARVGALGFVGVADDWATSVCLFHRVYELPRPRRAQLAEPPPPGNATDDWADWAVYAAARRRFAELLDAAGASPACAAAARAKAAAAAAAAAAARAARDAAAVAAAPAARPVPRRAPYAPFAPSKRWAFLARDAAPWAARGVTRGDVDAAFAAPADPLRRAARATIAGGRLFATLPADGALAMAYSRAEWNRLPVFLGAFLEIARRFPALPPVDFLFLLMDVPGVLDASTSPPVFAEARLRRAPPDRRHWLLPSFDTFRLEGGDVGDAAPPAARERSGAFWRGTVHAFTGYSVEEMVARRAYVHNLASRLDGRGNVVDALAEPVAASLQFSGGEGNARRWAVTTACDAGDDRLDVAAAEVAVEVEARGATDRAVSGDPAAAAARAVAAADGPTGITLRNYGFADHGDVCAKEAFLYLDGISTSNGLKYYGACGGPVILDADAAYEDLITAAWPAHAAAAHDPGATLRDKVDYVGADGAGAAAFCASVARAVAWLRAHAADAKAMGARTRGAMLAVGSARAALEYLREALLAYAALGGHGAAPPAGAFEADLATGDAAVWKSSTGDAAVRNAYAELQVLLLEDRDADATELRRLFSPAAAADGLYPRSGACAAFPRPAAAAGARAPVVVAGQGGSGSRSVVELLRACGVEMNGVDGGEDDASSADRRLRARACSDGAKTHDALAMRLAGFNDVDDRGVRGPGRSAGLLPVLGAAATEGLLYDLAALPRAARRGELASLCAFSLNASALAAVAAGAPWGWKEPRALFHLPAFGLAFPAFRFLHVARDVRSLASAHVEGDVAVMRAWWRETYAAVVDARRAAISRAAPGGSAPPMACDRLYHDALLWRAVFAEFWAEEQLALVKAGAALGPDRYAVARVEDLVADPGAARVLLDWVHGGAYGGDAAAAAAKIYAGRGGAYGGAARACDLLVAAAFQNPKDVRAGPLAFPKKCALLDFLDDAGGLPRRRWGLGVEGSGFHSRDVRGAAPRRARVGARLRVLAAVKGRCWARADAADAAVVASATVRAALDALGYAAAVAKRPRSYSDDAPAPRTAAQDVYAALRPCADLDCGGGDSPTWAAGGRTCAWVAENPTRARCKVAGDDGAAARDACREACCRPAKPGKG</sequence>
<evidence type="ECO:0000259" key="2">
    <source>
        <dbReference type="Pfam" id="PF05050"/>
    </source>
</evidence>
<dbReference type="NCBIfam" id="TIGR01444">
    <property type="entry name" value="fkbM_fam"/>
    <property type="match status" value="1"/>
</dbReference>
<gene>
    <name evidence="3" type="ORF">AURANDRAFT_70668</name>
</gene>
<accession>F0XZ21</accession>
<dbReference type="PANTHER" id="PTHR46928:SF1">
    <property type="entry name" value="MESENCHYME-SPECIFIC CELL SURFACE GLYCOPROTEIN"/>
    <property type="match status" value="1"/>
</dbReference>
<dbReference type="Pfam" id="PF05050">
    <property type="entry name" value="Methyltransf_21"/>
    <property type="match status" value="1"/>
</dbReference>
<dbReference type="Gene3D" id="3.40.50.300">
    <property type="entry name" value="P-loop containing nucleotide triphosphate hydrolases"/>
    <property type="match status" value="1"/>
</dbReference>
<dbReference type="InterPro" id="IPR011990">
    <property type="entry name" value="TPR-like_helical_dom_sf"/>
</dbReference>
<feature type="domain" description="Methyltransferase FkbM" evidence="2">
    <location>
        <begin position="1394"/>
        <end position="1574"/>
    </location>
</feature>
<dbReference type="SMART" id="SM00028">
    <property type="entry name" value="TPR"/>
    <property type="match status" value="3"/>
</dbReference>
<dbReference type="SUPFAM" id="SSF52540">
    <property type="entry name" value="P-loop containing nucleoside triphosphate hydrolases"/>
    <property type="match status" value="1"/>
</dbReference>
<dbReference type="OrthoDB" id="425936at2759"/>
<dbReference type="KEGG" id="aaf:AURANDRAFT_70668"/>
<evidence type="ECO:0000313" key="3">
    <source>
        <dbReference type="EMBL" id="EGB11865.1"/>
    </source>
</evidence>
<dbReference type="Gene3D" id="1.25.40.10">
    <property type="entry name" value="Tetratricopeptide repeat domain"/>
    <property type="match status" value="2"/>
</dbReference>
<reference evidence="3 4" key="1">
    <citation type="journal article" date="2011" name="Proc. Natl. Acad. Sci. U.S.A.">
        <title>Niche of harmful alga Aureococcus anophagefferens revealed through ecogenomics.</title>
        <authorList>
            <person name="Gobler C.J."/>
            <person name="Berry D.L."/>
            <person name="Dyhrman S.T."/>
            <person name="Wilhelm S.W."/>
            <person name="Salamov A."/>
            <person name="Lobanov A.V."/>
            <person name="Zhang Y."/>
            <person name="Collier J.L."/>
            <person name="Wurch L.L."/>
            <person name="Kustka A.B."/>
            <person name="Dill B.D."/>
            <person name="Shah M."/>
            <person name="VerBerkmoes N.C."/>
            <person name="Kuo A."/>
            <person name="Terry A."/>
            <person name="Pangilinan J."/>
            <person name="Lindquist E.A."/>
            <person name="Lucas S."/>
            <person name="Paulsen I.T."/>
            <person name="Hattenrath-Lehmann T.K."/>
            <person name="Talmage S.C."/>
            <person name="Walker E.A."/>
            <person name="Koch F."/>
            <person name="Burson A.M."/>
            <person name="Marcoval M.A."/>
            <person name="Tang Y.Z."/>
            <person name="Lecleir G.R."/>
            <person name="Coyne K.J."/>
            <person name="Berg G.M."/>
            <person name="Bertrand E.M."/>
            <person name="Saito M.A."/>
            <person name="Gladyshev V.N."/>
            <person name="Grigoriev I.V."/>
        </authorList>
    </citation>
    <scope>NUCLEOTIDE SEQUENCE [LARGE SCALE GENOMIC DNA]</scope>
    <source>
        <strain evidence="4">CCMP 1984</strain>
    </source>
</reference>
<feature type="compositionally biased region" description="Pro residues" evidence="1">
    <location>
        <begin position="1614"/>
        <end position="1629"/>
    </location>
</feature>
<protein>
    <recommendedName>
        <fullName evidence="2">Methyltransferase FkbM domain-containing protein</fullName>
    </recommendedName>
</protein>
<dbReference type="InterPro" id="IPR027417">
    <property type="entry name" value="P-loop_NTPase"/>
</dbReference>
<dbReference type="Proteomes" id="UP000002729">
    <property type="component" value="Unassembled WGS sequence"/>
</dbReference>
<feature type="region of interest" description="Disordered" evidence="1">
    <location>
        <begin position="1608"/>
        <end position="1629"/>
    </location>
</feature>
<name>F0XZ21_AURAN</name>